<dbReference type="InterPro" id="IPR027417">
    <property type="entry name" value="P-loop_NTPase"/>
</dbReference>
<feature type="binding site" evidence="11">
    <location>
        <begin position="97"/>
        <end position="104"/>
    </location>
    <ligand>
        <name>ATP</name>
        <dbReference type="ChEBI" id="CHEBI:30616"/>
    </ligand>
</feature>
<comment type="caution">
    <text evidence="15">The sequence shown here is derived from an EMBL/GenBank/DDBJ whole genome shotgun (WGS) entry which is preliminary data.</text>
</comment>
<dbReference type="SUPFAM" id="SSF52540">
    <property type="entry name" value="P-loop containing nucleoside triphosphate hydrolases"/>
    <property type="match status" value="1"/>
</dbReference>
<evidence type="ECO:0000256" key="5">
    <source>
        <dbReference type="ARBA" id="ARBA00022801"/>
    </source>
</evidence>
<feature type="region of interest" description="Lon-protease-like" evidence="11">
    <location>
        <begin position="353"/>
        <end position="456"/>
    </location>
</feature>
<sequence>MARKTSTFVCAECGAVYTKWSGRCDSCGAWNSIHEEKPLSASGPASKTLGAQRGSGMVLHDLATEELPPPRTSSGLAELDRVLGGGLVPGSAILVGGDPGIGKSTLLLQAGARFAAAGLKTIYVSGEEASAQVRMRAQRLGLGHADVALAAETNLRDILTTLDAERPDLVIIDSIQTMWADMVESAPGSVAQVRSAAHELTRFAKTKGAAVVLVGHVTKEGQIAGPRVVEHMVDTVLYFEGERGHQFRILRAVKNRFGPADEIGVFEMTGDGLSEVENPSALFLSDREDPAPGSVVFAGIEGTRPLLCEFQALVAPSPHSQPRRTTVGWDGGRLAMILAVLEARCGIPFTGLDVYLNVAGGMRIGEPAADLAVAAALLSAREDTALPPQSVVFGEISLSGALRPVAQTENRLKEAQKLGFSAAIAPARSKTGDHPGLTFRSYPDLAGVVGDLFGAG</sequence>
<comment type="function">
    <text evidence="11">Plays a role in repairing double-strand DNA breaks, probably involving stabilizing or processing branched DNA or blocked replication forks.</text>
</comment>
<dbReference type="GO" id="GO:0008270">
    <property type="term" value="F:zinc ion binding"/>
    <property type="evidence" value="ECO:0007669"/>
    <property type="project" value="UniProtKB-KW"/>
</dbReference>
<dbReference type="EMBL" id="RQXX01000001">
    <property type="protein sequence ID" value="RVV99894.1"/>
    <property type="molecule type" value="Genomic_DNA"/>
</dbReference>
<dbReference type="Pfam" id="PF13541">
    <property type="entry name" value="ChlI"/>
    <property type="match status" value="1"/>
</dbReference>
<accession>A0A438AMK4</accession>
<dbReference type="SMART" id="SM00382">
    <property type="entry name" value="AAA"/>
    <property type="match status" value="1"/>
</dbReference>
<evidence type="ECO:0000256" key="13">
    <source>
        <dbReference type="RuleBase" id="RU003555"/>
    </source>
</evidence>
<evidence type="ECO:0000256" key="12">
    <source>
        <dbReference type="NCBIfam" id="TIGR00416"/>
    </source>
</evidence>
<organism evidence="15 16">
    <name type="scientific">Mesobaculum littorinae</name>
    <dbReference type="NCBI Taxonomy" id="2486419"/>
    <lineage>
        <taxon>Bacteria</taxon>
        <taxon>Pseudomonadati</taxon>
        <taxon>Pseudomonadota</taxon>
        <taxon>Alphaproteobacteria</taxon>
        <taxon>Rhodobacterales</taxon>
        <taxon>Roseobacteraceae</taxon>
        <taxon>Mesobaculum</taxon>
    </lineage>
</organism>
<feature type="domain" description="RecA family profile 1" evidence="14">
    <location>
        <begin position="68"/>
        <end position="217"/>
    </location>
</feature>
<evidence type="ECO:0000256" key="6">
    <source>
        <dbReference type="ARBA" id="ARBA00022833"/>
    </source>
</evidence>
<comment type="domain">
    <text evidence="11">The middle region has homology to RecA with ATPase motifs including the RadA KNRFG motif, while the C-terminus is homologous to Lon protease.</text>
</comment>
<evidence type="ECO:0000256" key="2">
    <source>
        <dbReference type="ARBA" id="ARBA00022741"/>
    </source>
</evidence>
<comment type="similarity">
    <text evidence="11 13">Belongs to the RecA family. RadA subfamily.</text>
</comment>
<feature type="short sequence motif" description="RadA KNRFG motif" evidence="11">
    <location>
        <begin position="254"/>
        <end position="258"/>
    </location>
</feature>
<dbReference type="PANTHER" id="PTHR32472">
    <property type="entry name" value="DNA REPAIR PROTEIN RADA"/>
    <property type="match status" value="1"/>
</dbReference>
<keyword evidence="3 11" id="KW-0227">DNA damage</keyword>
<comment type="function">
    <text evidence="13">DNA-dependent ATPase involved in processing of recombination intermediates, plays a role in repairing DNA breaks. Stimulates the branch migration of RecA-mediated strand transfer reactions, allowing the 3' invading strand to extend heteroduplex DNA faster. Binds ssDNA in the presence of ADP but not other nucleotides, has ATPase activity that is stimulated by ssDNA and various branched DNA structures, but inhibited by SSB. Does not have RecA's homology-searching function.</text>
</comment>
<dbReference type="GO" id="GO:0005524">
    <property type="term" value="F:ATP binding"/>
    <property type="evidence" value="ECO:0007669"/>
    <property type="project" value="UniProtKB-UniRule"/>
</dbReference>
<protein>
    <recommendedName>
        <fullName evidence="11 12">DNA repair protein RadA</fullName>
    </recommendedName>
</protein>
<dbReference type="GO" id="GO:0140664">
    <property type="term" value="F:ATP-dependent DNA damage sensor activity"/>
    <property type="evidence" value="ECO:0007669"/>
    <property type="project" value="InterPro"/>
</dbReference>
<dbReference type="AlphaFoldDB" id="A0A438AMK4"/>
<keyword evidence="10 11" id="KW-0234">DNA repair</keyword>
<reference evidence="15 16" key="1">
    <citation type="submission" date="2018-11" db="EMBL/GenBank/DDBJ databases">
        <title>Mesobaculum littorinae gen. nov., sp. nov., isolated from Littorina scabra that represents a novel genus of the order Rhodobacteraceae.</title>
        <authorList>
            <person name="Li F."/>
        </authorList>
    </citation>
    <scope>NUCLEOTIDE SEQUENCE [LARGE SCALE GENOMIC DNA]</scope>
    <source>
        <strain evidence="15 16">M0103</strain>
    </source>
</reference>
<keyword evidence="6 13" id="KW-0862">Zinc</keyword>
<name>A0A438AMK4_9RHOB</name>
<dbReference type="PRINTS" id="PR01874">
    <property type="entry name" value="DNAREPAIRADA"/>
</dbReference>
<dbReference type="Gene3D" id="3.40.50.300">
    <property type="entry name" value="P-loop containing nucleotide triphosphate hydrolases"/>
    <property type="match status" value="1"/>
</dbReference>
<keyword evidence="8 11" id="KW-0346">Stress response</keyword>
<evidence type="ECO:0000256" key="1">
    <source>
        <dbReference type="ARBA" id="ARBA00022723"/>
    </source>
</evidence>
<evidence type="ECO:0000256" key="4">
    <source>
        <dbReference type="ARBA" id="ARBA00022771"/>
    </source>
</evidence>
<dbReference type="RefSeq" id="WP_127905337.1">
    <property type="nucleotide sequence ID" value="NZ_RQXX01000001.1"/>
</dbReference>
<evidence type="ECO:0000259" key="14">
    <source>
        <dbReference type="PROSITE" id="PS50162"/>
    </source>
</evidence>
<dbReference type="InterPro" id="IPR014721">
    <property type="entry name" value="Ribsml_uS5_D2-typ_fold_subgr"/>
</dbReference>
<dbReference type="Pfam" id="PF13481">
    <property type="entry name" value="AAA_25"/>
    <property type="match status" value="1"/>
</dbReference>
<evidence type="ECO:0000313" key="16">
    <source>
        <dbReference type="Proteomes" id="UP000285908"/>
    </source>
</evidence>
<evidence type="ECO:0000313" key="15">
    <source>
        <dbReference type="EMBL" id="RVV99894.1"/>
    </source>
</evidence>
<dbReference type="PROSITE" id="PS50162">
    <property type="entry name" value="RECA_2"/>
    <property type="match status" value="1"/>
</dbReference>
<dbReference type="PANTHER" id="PTHR32472:SF10">
    <property type="entry name" value="DNA REPAIR PROTEIN RADA-LIKE PROTEIN"/>
    <property type="match status" value="1"/>
</dbReference>
<keyword evidence="16" id="KW-1185">Reference proteome</keyword>
<dbReference type="GO" id="GO:0003684">
    <property type="term" value="F:damaged DNA binding"/>
    <property type="evidence" value="ECO:0007669"/>
    <property type="project" value="InterPro"/>
</dbReference>
<dbReference type="Pfam" id="PF18073">
    <property type="entry name" value="Zn_ribbon_LapB"/>
    <property type="match status" value="1"/>
</dbReference>
<dbReference type="InterPro" id="IPR020568">
    <property type="entry name" value="Ribosomal_Su5_D2-typ_SF"/>
</dbReference>
<dbReference type="InterPro" id="IPR004504">
    <property type="entry name" value="DNA_repair_RadA"/>
</dbReference>
<dbReference type="GO" id="GO:0000725">
    <property type="term" value="P:recombinational repair"/>
    <property type="evidence" value="ECO:0007669"/>
    <property type="project" value="UniProtKB-UniRule"/>
</dbReference>
<keyword evidence="1 11" id="KW-0479">Metal-binding</keyword>
<dbReference type="HAMAP" id="MF_01498">
    <property type="entry name" value="RadA_bact"/>
    <property type="match status" value="1"/>
</dbReference>
<dbReference type="GO" id="GO:0005829">
    <property type="term" value="C:cytosol"/>
    <property type="evidence" value="ECO:0007669"/>
    <property type="project" value="TreeGrafter"/>
</dbReference>
<evidence type="ECO:0000256" key="9">
    <source>
        <dbReference type="ARBA" id="ARBA00023125"/>
    </source>
</evidence>
<dbReference type="InterPro" id="IPR003593">
    <property type="entry name" value="AAA+_ATPase"/>
</dbReference>
<keyword evidence="5" id="KW-0378">Hydrolase</keyword>
<evidence type="ECO:0000256" key="11">
    <source>
        <dbReference type="HAMAP-Rule" id="MF_01498"/>
    </source>
</evidence>
<dbReference type="CDD" id="cd01121">
    <property type="entry name" value="RadA_SMS_N"/>
    <property type="match status" value="1"/>
</dbReference>
<keyword evidence="9 11" id="KW-0238">DNA-binding</keyword>
<dbReference type="OrthoDB" id="9803906at2"/>
<evidence type="ECO:0000256" key="3">
    <source>
        <dbReference type="ARBA" id="ARBA00022763"/>
    </source>
</evidence>
<evidence type="ECO:0000256" key="8">
    <source>
        <dbReference type="ARBA" id="ARBA00023016"/>
    </source>
</evidence>
<keyword evidence="4 13" id="KW-0863">Zinc-finger</keyword>
<dbReference type="SUPFAM" id="SSF54211">
    <property type="entry name" value="Ribosomal protein S5 domain 2-like"/>
    <property type="match status" value="1"/>
</dbReference>
<proteinExistence type="inferred from homology"/>
<keyword evidence="2 11" id="KW-0547">Nucleotide-binding</keyword>
<keyword evidence="7 11" id="KW-0067">ATP-binding</keyword>
<dbReference type="Proteomes" id="UP000285908">
    <property type="component" value="Unassembled WGS sequence"/>
</dbReference>
<dbReference type="InterPro" id="IPR020588">
    <property type="entry name" value="RecA_ATP-bd"/>
</dbReference>
<evidence type="ECO:0000256" key="10">
    <source>
        <dbReference type="ARBA" id="ARBA00023204"/>
    </source>
</evidence>
<dbReference type="FunFam" id="3.40.50.300:FF:000050">
    <property type="entry name" value="DNA repair protein RadA"/>
    <property type="match status" value="1"/>
</dbReference>
<evidence type="ECO:0000256" key="7">
    <source>
        <dbReference type="ARBA" id="ARBA00022840"/>
    </source>
</evidence>
<dbReference type="InterPro" id="IPR041166">
    <property type="entry name" value="Rubredoxin_2"/>
</dbReference>
<dbReference type="NCBIfam" id="TIGR00416">
    <property type="entry name" value="sms"/>
    <property type="match status" value="1"/>
</dbReference>
<gene>
    <name evidence="11 15" type="primary">radA</name>
    <name evidence="15" type="ORF">EKE94_04315</name>
</gene>
<dbReference type="GO" id="GO:0016787">
    <property type="term" value="F:hydrolase activity"/>
    <property type="evidence" value="ECO:0007669"/>
    <property type="project" value="UniProtKB-KW"/>
</dbReference>
<dbReference type="Gene3D" id="3.30.230.10">
    <property type="match status" value="1"/>
</dbReference>